<organism evidence="1 2">
    <name type="scientific">Dreissena polymorpha</name>
    <name type="common">Zebra mussel</name>
    <name type="synonym">Mytilus polymorpha</name>
    <dbReference type="NCBI Taxonomy" id="45954"/>
    <lineage>
        <taxon>Eukaryota</taxon>
        <taxon>Metazoa</taxon>
        <taxon>Spiralia</taxon>
        <taxon>Lophotrochozoa</taxon>
        <taxon>Mollusca</taxon>
        <taxon>Bivalvia</taxon>
        <taxon>Autobranchia</taxon>
        <taxon>Heteroconchia</taxon>
        <taxon>Euheterodonta</taxon>
        <taxon>Imparidentia</taxon>
        <taxon>Neoheterodontei</taxon>
        <taxon>Myida</taxon>
        <taxon>Dreissenoidea</taxon>
        <taxon>Dreissenidae</taxon>
        <taxon>Dreissena</taxon>
    </lineage>
</organism>
<dbReference type="InterPro" id="IPR032675">
    <property type="entry name" value="LRR_dom_sf"/>
</dbReference>
<keyword evidence="2" id="KW-1185">Reference proteome</keyword>
<reference evidence="1" key="1">
    <citation type="journal article" date="2019" name="bioRxiv">
        <title>The Genome of the Zebra Mussel, Dreissena polymorpha: A Resource for Invasive Species Research.</title>
        <authorList>
            <person name="McCartney M.A."/>
            <person name="Auch B."/>
            <person name="Kono T."/>
            <person name="Mallez S."/>
            <person name="Zhang Y."/>
            <person name="Obille A."/>
            <person name="Becker A."/>
            <person name="Abrahante J.E."/>
            <person name="Garbe J."/>
            <person name="Badalamenti J.P."/>
            <person name="Herman A."/>
            <person name="Mangelson H."/>
            <person name="Liachko I."/>
            <person name="Sullivan S."/>
            <person name="Sone E.D."/>
            <person name="Koren S."/>
            <person name="Silverstein K.A.T."/>
            <person name="Beckman K.B."/>
            <person name="Gohl D.M."/>
        </authorList>
    </citation>
    <scope>NUCLEOTIDE SEQUENCE</scope>
    <source>
        <strain evidence="1">Duluth1</strain>
        <tissue evidence="1">Whole animal</tissue>
    </source>
</reference>
<dbReference type="Gene3D" id="3.80.10.10">
    <property type="entry name" value="Ribonuclease Inhibitor"/>
    <property type="match status" value="1"/>
</dbReference>
<evidence type="ECO:0000313" key="1">
    <source>
        <dbReference type="EMBL" id="KAH3786533.1"/>
    </source>
</evidence>
<reference evidence="1" key="2">
    <citation type="submission" date="2020-11" db="EMBL/GenBank/DDBJ databases">
        <authorList>
            <person name="McCartney M.A."/>
            <person name="Auch B."/>
            <person name="Kono T."/>
            <person name="Mallez S."/>
            <person name="Becker A."/>
            <person name="Gohl D.M."/>
            <person name="Silverstein K.A.T."/>
            <person name="Koren S."/>
            <person name="Bechman K.B."/>
            <person name="Herman A."/>
            <person name="Abrahante J.E."/>
            <person name="Garbe J."/>
        </authorList>
    </citation>
    <scope>NUCLEOTIDE SEQUENCE</scope>
    <source>
        <strain evidence="1">Duluth1</strain>
        <tissue evidence="1">Whole animal</tissue>
    </source>
</reference>
<dbReference type="Proteomes" id="UP000828390">
    <property type="component" value="Unassembled WGS sequence"/>
</dbReference>
<sequence>MSQSLSSLTRLKRLSIIEDDDSHVLWEALRGLNIKSLNLSGKWSLDLTMHHVESLSQSLSSLTQLETLSIQVNKDSPGLWKALSGLNSKSLNLRYALRSLRVKHVESISQSLSSLIRMETLSIEVYDDSHVLWEALRGLNIKSLKLSGW</sequence>
<dbReference type="AlphaFoldDB" id="A0A9D4EVH4"/>
<name>A0A9D4EVH4_DREPO</name>
<dbReference type="SUPFAM" id="SSF52047">
    <property type="entry name" value="RNI-like"/>
    <property type="match status" value="1"/>
</dbReference>
<gene>
    <name evidence="1" type="ORF">DPMN_164640</name>
</gene>
<dbReference type="EMBL" id="JAIWYP010000008">
    <property type="protein sequence ID" value="KAH3786533.1"/>
    <property type="molecule type" value="Genomic_DNA"/>
</dbReference>
<evidence type="ECO:0000313" key="2">
    <source>
        <dbReference type="Proteomes" id="UP000828390"/>
    </source>
</evidence>
<proteinExistence type="predicted"/>
<protein>
    <submittedName>
        <fullName evidence="1">Uncharacterized protein</fullName>
    </submittedName>
</protein>
<comment type="caution">
    <text evidence="1">The sequence shown here is derived from an EMBL/GenBank/DDBJ whole genome shotgun (WGS) entry which is preliminary data.</text>
</comment>
<accession>A0A9D4EVH4</accession>